<comment type="similarity">
    <text evidence="1">Belongs to the 'phage' integrase family.</text>
</comment>
<feature type="domain" description="Tyr recombinase" evidence="4">
    <location>
        <begin position="211"/>
        <end position="446"/>
    </location>
</feature>
<dbReference type="Gene3D" id="1.10.150.130">
    <property type="match status" value="1"/>
</dbReference>
<evidence type="ECO:0000313" key="5">
    <source>
        <dbReference type="EMBL" id="CUQ09897.1"/>
    </source>
</evidence>
<dbReference type="Gene3D" id="1.10.443.10">
    <property type="entry name" value="Intergrase catalytic core"/>
    <property type="match status" value="1"/>
</dbReference>
<dbReference type="Proteomes" id="UP000095765">
    <property type="component" value="Unassembled WGS sequence"/>
</dbReference>
<dbReference type="GO" id="GO:0003677">
    <property type="term" value="F:DNA binding"/>
    <property type="evidence" value="ECO:0007669"/>
    <property type="project" value="UniProtKB-KW"/>
</dbReference>
<dbReference type="AlphaFoldDB" id="A0A174TPF8"/>
<evidence type="ECO:0000259" key="4">
    <source>
        <dbReference type="PROSITE" id="PS51898"/>
    </source>
</evidence>
<evidence type="ECO:0000256" key="3">
    <source>
        <dbReference type="ARBA" id="ARBA00023172"/>
    </source>
</evidence>
<evidence type="ECO:0000256" key="2">
    <source>
        <dbReference type="ARBA" id="ARBA00023125"/>
    </source>
</evidence>
<reference evidence="5 6" key="1">
    <citation type="submission" date="2015-09" db="EMBL/GenBank/DDBJ databases">
        <authorList>
            <consortium name="Pathogen Informatics"/>
        </authorList>
    </citation>
    <scope>NUCLEOTIDE SEQUENCE [LARGE SCALE GENOMIC DNA]</scope>
    <source>
        <strain evidence="5 6">2789STDY5834939</strain>
    </source>
</reference>
<dbReference type="RefSeq" id="WP_006773345.1">
    <property type="nucleotide sequence ID" value="NZ_CZBE01000026.1"/>
</dbReference>
<dbReference type="InterPro" id="IPR050090">
    <property type="entry name" value="Tyrosine_recombinase_XerCD"/>
</dbReference>
<dbReference type="InterPro" id="IPR010998">
    <property type="entry name" value="Integrase_recombinase_N"/>
</dbReference>
<dbReference type="OrthoDB" id="9785687at2"/>
<dbReference type="EMBL" id="CZBE01000026">
    <property type="protein sequence ID" value="CUQ09897.1"/>
    <property type="molecule type" value="Genomic_DNA"/>
</dbReference>
<organism evidence="5 6">
    <name type="scientific">Anaerotruncus colihominis</name>
    <dbReference type="NCBI Taxonomy" id="169435"/>
    <lineage>
        <taxon>Bacteria</taxon>
        <taxon>Bacillati</taxon>
        <taxon>Bacillota</taxon>
        <taxon>Clostridia</taxon>
        <taxon>Eubacteriales</taxon>
        <taxon>Oscillospiraceae</taxon>
        <taxon>Anaerotruncus</taxon>
    </lineage>
</organism>
<accession>A0A174TPF8</accession>
<evidence type="ECO:0000256" key="1">
    <source>
        <dbReference type="ARBA" id="ARBA00008857"/>
    </source>
</evidence>
<protein>
    <submittedName>
        <fullName evidence="5">Site-specific recombinase XerD</fullName>
    </submittedName>
</protein>
<dbReference type="SUPFAM" id="SSF56349">
    <property type="entry name" value="DNA breaking-rejoining enzymes"/>
    <property type="match status" value="1"/>
</dbReference>
<proteinExistence type="inferred from homology"/>
<dbReference type="GO" id="GO:0015074">
    <property type="term" value="P:DNA integration"/>
    <property type="evidence" value="ECO:0007669"/>
    <property type="project" value="InterPro"/>
</dbReference>
<dbReference type="PROSITE" id="PS51898">
    <property type="entry name" value="TYR_RECOMBINASE"/>
    <property type="match status" value="1"/>
</dbReference>
<keyword evidence="2" id="KW-0238">DNA-binding</keyword>
<evidence type="ECO:0000313" key="6">
    <source>
        <dbReference type="Proteomes" id="UP000095765"/>
    </source>
</evidence>
<dbReference type="PANTHER" id="PTHR30349">
    <property type="entry name" value="PHAGE INTEGRASE-RELATED"/>
    <property type="match status" value="1"/>
</dbReference>
<dbReference type="PANTHER" id="PTHR30349:SF64">
    <property type="entry name" value="PROPHAGE INTEGRASE INTD-RELATED"/>
    <property type="match status" value="1"/>
</dbReference>
<sequence>MGRKPKKKDIAEYLWHSEPTKINATNDNWRIRYGYLDSEGKEHQTTETVNNERAKNQFLSYLLLREKEHKAAKGTTVASKVDKTEIETVEQLLYAYAEHTKYLHTIGDRYGWDEGTYRANIGKIRNYIVPVFGSFPIWKITRVDMRQGFKDMLQLPQANGNHKANGARVSQRTVYDCKKIISRAFKYATDDLELITENPMLGVTVKQPKSSRREVWTEEQFNFAYDNCSDPQLKLLISLMVALSSRIGECLALTWSDVYDNEDKHEPSYIRNYKELTYRTEKFIKETNGRGILKVFDQVRSTRPDAKRRAVFHVTKTEKEIEAKTDRIYIAPEVIFMLRDYRLVQNQHKQLAGDSYIDDDLIFAHEDGTHISSQYADDMFRSLYEPLGLPKVDLYSLRHFSITKKLDYNKHDYVSLAKDTAHRQLSTIQDYYETPEDSVRIDTAKAIGKFLSRSGKSDSESKATISLADEDFAKKLEEVASDSAGKQMLEFAIAMYEKNNSGN</sequence>
<dbReference type="InterPro" id="IPR013762">
    <property type="entry name" value="Integrase-like_cat_sf"/>
</dbReference>
<keyword evidence="3" id="KW-0233">DNA recombination</keyword>
<dbReference type="InterPro" id="IPR011010">
    <property type="entry name" value="DNA_brk_join_enz"/>
</dbReference>
<name>A0A174TPF8_9FIRM</name>
<gene>
    <name evidence="5" type="ORF">ERS852551_03097</name>
</gene>
<dbReference type="InterPro" id="IPR002104">
    <property type="entry name" value="Integrase_catalytic"/>
</dbReference>
<dbReference type="GeneID" id="93152912"/>
<dbReference type="GO" id="GO:0006310">
    <property type="term" value="P:DNA recombination"/>
    <property type="evidence" value="ECO:0007669"/>
    <property type="project" value="UniProtKB-KW"/>
</dbReference>